<proteinExistence type="predicted"/>
<accession>A0ABW0LZZ4</accession>
<dbReference type="InterPro" id="IPR040841">
    <property type="entry name" value="Luciferase_dom"/>
</dbReference>
<gene>
    <name evidence="2" type="ORF">ACFPPD_22125</name>
</gene>
<keyword evidence="3" id="KW-1185">Reference proteome</keyword>
<name>A0ABW0LZZ4_9BACL</name>
<sequence>MSGYGRTDLTEELLAWADVTMQPHRFGGVEFQLNETEIGHLHGNRLFDLLLPKSERDRWIEEGKASPHHMYPDSGWVSVYLNTEQDIACAIEIARSKYDQIKWKGEMKND</sequence>
<dbReference type="Proteomes" id="UP001596105">
    <property type="component" value="Unassembled WGS sequence"/>
</dbReference>
<dbReference type="EMBL" id="JBHSMH010000097">
    <property type="protein sequence ID" value="MFC5471390.1"/>
    <property type="molecule type" value="Genomic_DNA"/>
</dbReference>
<feature type="domain" description="Luciferase" evidence="1">
    <location>
        <begin position="36"/>
        <end position="95"/>
    </location>
</feature>
<protein>
    <submittedName>
        <fullName evidence="2">Luciferase family protein</fullName>
    </submittedName>
</protein>
<evidence type="ECO:0000313" key="2">
    <source>
        <dbReference type="EMBL" id="MFC5471390.1"/>
    </source>
</evidence>
<organism evidence="2 3">
    <name type="scientific">Cohnella suwonensis</name>
    <dbReference type="NCBI Taxonomy" id="696072"/>
    <lineage>
        <taxon>Bacteria</taxon>
        <taxon>Bacillati</taxon>
        <taxon>Bacillota</taxon>
        <taxon>Bacilli</taxon>
        <taxon>Bacillales</taxon>
        <taxon>Paenibacillaceae</taxon>
        <taxon>Cohnella</taxon>
    </lineage>
</organism>
<comment type="caution">
    <text evidence="2">The sequence shown here is derived from an EMBL/GenBank/DDBJ whole genome shotgun (WGS) entry which is preliminary data.</text>
</comment>
<dbReference type="Pfam" id="PF17648">
    <property type="entry name" value="Luciferase"/>
    <property type="match status" value="1"/>
</dbReference>
<reference evidence="3" key="1">
    <citation type="journal article" date="2019" name="Int. J. Syst. Evol. Microbiol.">
        <title>The Global Catalogue of Microorganisms (GCM) 10K type strain sequencing project: providing services to taxonomists for standard genome sequencing and annotation.</title>
        <authorList>
            <consortium name="The Broad Institute Genomics Platform"/>
            <consortium name="The Broad Institute Genome Sequencing Center for Infectious Disease"/>
            <person name="Wu L."/>
            <person name="Ma J."/>
        </authorList>
    </citation>
    <scope>NUCLEOTIDE SEQUENCE [LARGE SCALE GENOMIC DNA]</scope>
    <source>
        <strain evidence="3">CCUG 57113</strain>
    </source>
</reference>
<evidence type="ECO:0000313" key="3">
    <source>
        <dbReference type="Proteomes" id="UP001596105"/>
    </source>
</evidence>
<evidence type="ECO:0000259" key="1">
    <source>
        <dbReference type="Pfam" id="PF17648"/>
    </source>
</evidence>